<evidence type="ECO:0000256" key="3">
    <source>
        <dbReference type="ARBA" id="ARBA00011738"/>
    </source>
</evidence>
<dbReference type="UniPathway" id="UPA00034">
    <property type="reaction ID" value="UER00026"/>
</dbReference>
<comment type="subunit">
    <text evidence="3">Homodimer.</text>
</comment>
<dbReference type="GO" id="GO:0019877">
    <property type="term" value="P:diaminopimelate biosynthetic process"/>
    <property type="evidence" value="ECO:0007669"/>
    <property type="project" value="UniProtKB-KW"/>
</dbReference>
<dbReference type="InterPro" id="IPR010190">
    <property type="entry name" value="Diaminopimelate_DH_Ddh"/>
</dbReference>
<accession>X1L0Q1</accession>
<feature type="domain" description="Gfo/Idh/MocA-like oxidoreductase N-terminal" evidence="12">
    <location>
        <begin position="16"/>
        <end position="83"/>
    </location>
</feature>
<dbReference type="GO" id="GO:0047850">
    <property type="term" value="F:diaminopimelate dehydrogenase activity"/>
    <property type="evidence" value="ECO:0007669"/>
    <property type="project" value="UniProtKB-EC"/>
</dbReference>
<evidence type="ECO:0000259" key="12">
    <source>
        <dbReference type="Pfam" id="PF01408"/>
    </source>
</evidence>
<dbReference type="GO" id="GO:0000166">
    <property type="term" value="F:nucleotide binding"/>
    <property type="evidence" value="ECO:0007669"/>
    <property type="project" value="InterPro"/>
</dbReference>
<comment type="catalytic activity">
    <reaction evidence="11">
        <text>meso-2,6-diaminopimelate + NADP(+) + H2O = (S)-2-amino-6-oxoheptanedioate + NH4(+) + NADPH + H(+)</text>
        <dbReference type="Rhea" id="RHEA:13561"/>
        <dbReference type="ChEBI" id="CHEBI:15377"/>
        <dbReference type="ChEBI" id="CHEBI:15378"/>
        <dbReference type="ChEBI" id="CHEBI:28938"/>
        <dbReference type="ChEBI" id="CHEBI:57783"/>
        <dbReference type="ChEBI" id="CHEBI:57791"/>
        <dbReference type="ChEBI" id="CHEBI:58349"/>
        <dbReference type="ChEBI" id="CHEBI:58556"/>
        <dbReference type="EC" id="1.4.1.16"/>
    </reaction>
</comment>
<evidence type="ECO:0000256" key="11">
    <source>
        <dbReference type="ARBA" id="ARBA00052023"/>
    </source>
</evidence>
<evidence type="ECO:0000256" key="4">
    <source>
        <dbReference type="ARBA" id="ARBA00012080"/>
    </source>
</evidence>
<keyword evidence="9" id="KW-0560">Oxidoreductase</keyword>
<organism evidence="14">
    <name type="scientific">marine sediment metagenome</name>
    <dbReference type="NCBI Taxonomy" id="412755"/>
    <lineage>
        <taxon>unclassified sequences</taxon>
        <taxon>metagenomes</taxon>
        <taxon>ecological metagenomes</taxon>
    </lineage>
</organism>
<evidence type="ECO:0000313" key="14">
    <source>
        <dbReference type="EMBL" id="GAH87778.1"/>
    </source>
</evidence>
<dbReference type="AlphaFoldDB" id="X1L0Q1"/>
<evidence type="ECO:0000256" key="5">
    <source>
        <dbReference type="ARBA" id="ARBA00021654"/>
    </source>
</evidence>
<evidence type="ECO:0000256" key="8">
    <source>
        <dbReference type="ARBA" id="ARBA00022915"/>
    </source>
</evidence>
<keyword evidence="8" id="KW-0220">Diaminopimelate biosynthesis</keyword>
<dbReference type="InterPro" id="IPR036291">
    <property type="entry name" value="NAD(P)-bd_dom_sf"/>
</dbReference>
<dbReference type="InterPro" id="IPR000683">
    <property type="entry name" value="Gfo/Idh/MocA-like_OxRdtase_N"/>
</dbReference>
<sequence>MKFSNMEGTGMEKKTRVAIIGYGNVGKGVELAIEQNPDMELKVIFTRRKPDTLKIRSNTKVLCVTEVDKYVNDIDVAVLCGGSATDLLKQGPKLASIFNTVDSYDTHAKIPDYYASVNEAAKKAGKTSIISTGWDPGLFSLLRIIEEIALPQGKCYTFWGPGISQGHSGSRYIVPLHKLFPRCNLPPELPVDKAYS</sequence>
<keyword evidence="10" id="KW-0457">Lysine biosynthesis</keyword>
<comment type="similarity">
    <text evidence="2">Belongs to the diaminopimelate dehydrogenase family.</text>
</comment>
<name>X1L0Q1_9ZZZZ</name>
<dbReference type="Pfam" id="PF01408">
    <property type="entry name" value="GFO_IDH_MocA"/>
    <property type="match status" value="1"/>
</dbReference>
<dbReference type="NCBIfam" id="TIGR01921">
    <property type="entry name" value="DAP-DH"/>
    <property type="match status" value="1"/>
</dbReference>
<evidence type="ECO:0000259" key="13">
    <source>
        <dbReference type="Pfam" id="PF16654"/>
    </source>
</evidence>
<dbReference type="EMBL" id="BARU01036100">
    <property type="protein sequence ID" value="GAH87778.1"/>
    <property type="molecule type" value="Genomic_DNA"/>
</dbReference>
<evidence type="ECO:0000256" key="7">
    <source>
        <dbReference type="ARBA" id="ARBA00022857"/>
    </source>
</evidence>
<dbReference type="Gene3D" id="3.40.50.720">
    <property type="entry name" value="NAD(P)-binding Rossmann-like Domain"/>
    <property type="match status" value="1"/>
</dbReference>
<dbReference type="GO" id="GO:0009089">
    <property type="term" value="P:lysine biosynthetic process via diaminopimelate"/>
    <property type="evidence" value="ECO:0007669"/>
    <property type="project" value="UniProtKB-UniPathway"/>
</dbReference>
<keyword evidence="6" id="KW-0028">Amino-acid biosynthesis</keyword>
<dbReference type="SUPFAM" id="SSF51735">
    <property type="entry name" value="NAD(P)-binding Rossmann-fold domains"/>
    <property type="match status" value="1"/>
</dbReference>
<evidence type="ECO:0000256" key="6">
    <source>
        <dbReference type="ARBA" id="ARBA00022605"/>
    </source>
</evidence>
<proteinExistence type="inferred from homology"/>
<reference evidence="14" key="1">
    <citation type="journal article" date="2014" name="Front. Microbiol.">
        <title>High frequency of phylogenetically diverse reductive dehalogenase-homologous genes in deep subseafloor sedimentary metagenomes.</title>
        <authorList>
            <person name="Kawai M."/>
            <person name="Futagami T."/>
            <person name="Toyoda A."/>
            <person name="Takaki Y."/>
            <person name="Nishi S."/>
            <person name="Hori S."/>
            <person name="Arai W."/>
            <person name="Tsubouchi T."/>
            <person name="Morono Y."/>
            <person name="Uchiyama I."/>
            <person name="Ito T."/>
            <person name="Fujiyama A."/>
            <person name="Inagaki F."/>
            <person name="Takami H."/>
        </authorList>
    </citation>
    <scope>NUCLEOTIDE SEQUENCE</scope>
    <source>
        <strain evidence="14">Expedition CK06-06</strain>
    </source>
</reference>
<gene>
    <name evidence="14" type="ORF">S03H2_56443</name>
</gene>
<keyword evidence="7" id="KW-0521">NADP</keyword>
<evidence type="ECO:0000256" key="9">
    <source>
        <dbReference type="ARBA" id="ARBA00023002"/>
    </source>
</evidence>
<protein>
    <recommendedName>
        <fullName evidence="5">Meso-diaminopimelate D-dehydrogenase</fullName>
        <ecNumber evidence="4">1.4.1.16</ecNumber>
    </recommendedName>
</protein>
<evidence type="ECO:0000256" key="1">
    <source>
        <dbReference type="ARBA" id="ARBA00004896"/>
    </source>
</evidence>
<dbReference type="CDD" id="cd02270">
    <property type="entry name" value="meso-DAPDH_N"/>
    <property type="match status" value="1"/>
</dbReference>
<dbReference type="Gene3D" id="3.30.360.10">
    <property type="entry name" value="Dihydrodipicolinate Reductase, domain 2"/>
    <property type="match status" value="1"/>
</dbReference>
<evidence type="ECO:0000256" key="10">
    <source>
        <dbReference type="ARBA" id="ARBA00023154"/>
    </source>
</evidence>
<feature type="domain" description="Meso-diaminopimelate D-dehydrogenase C-terminal" evidence="13">
    <location>
        <begin position="133"/>
        <end position="169"/>
    </location>
</feature>
<comment type="pathway">
    <text evidence="1">Amino-acid biosynthesis; L-lysine biosynthesis via DAP pathway; DL-2,6-diaminopimelate from (S)-tetrahydrodipicolinate: step 1/1.</text>
</comment>
<dbReference type="InterPro" id="IPR032094">
    <property type="entry name" value="Meso-DAP_DH_C"/>
</dbReference>
<dbReference type="EC" id="1.4.1.16" evidence="4"/>
<evidence type="ECO:0000256" key="2">
    <source>
        <dbReference type="ARBA" id="ARBA00007442"/>
    </source>
</evidence>
<comment type="caution">
    <text evidence="14">The sequence shown here is derived from an EMBL/GenBank/DDBJ whole genome shotgun (WGS) entry which is preliminary data.</text>
</comment>
<dbReference type="Pfam" id="PF16654">
    <property type="entry name" value="DAPDH_C"/>
    <property type="match status" value="1"/>
</dbReference>